<evidence type="ECO:0000256" key="10">
    <source>
        <dbReference type="SAM" id="MobiDB-lite"/>
    </source>
</evidence>
<keyword evidence="13" id="KW-1185">Reference proteome</keyword>
<dbReference type="PANTHER" id="PTHR21532:SF0">
    <property type="entry name" value="CILIA- AND FLAGELLA-ASSOCIATED PROTEIN 36"/>
    <property type="match status" value="1"/>
</dbReference>
<dbReference type="GO" id="GO:0097546">
    <property type="term" value="C:ciliary base"/>
    <property type="evidence" value="ECO:0007669"/>
    <property type="project" value="TreeGrafter"/>
</dbReference>
<dbReference type="HOGENOM" id="CLU_1605983_0_0_1"/>
<feature type="domain" description="BART" evidence="11">
    <location>
        <begin position="49"/>
        <end position="159"/>
    </location>
</feature>
<evidence type="ECO:0000256" key="1">
    <source>
        <dbReference type="ARBA" id="ARBA00004138"/>
    </source>
</evidence>
<reference evidence="13" key="1">
    <citation type="journal article" date="2010" name="Genome Biol.">
        <title>Genome sequence of the necrotrophic plant pathogen Pythium ultimum reveals original pathogenicity mechanisms and effector repertoire.</title>
        <authorList>
            <person name="Levesque C.A."/>
            <person name="Brouwer H."/>
            <person name="Cano L."/>
            <person name="Hamilton J.P."/>
            <person name="Holt C."/>
            <person name="Huitema E."/>
            <person name="Raffaele S."/>
            <person name="Robideau G.P."/>
            <person name="Thines M."/>
            <person name="Win J."/>
            <person name="Zerillo M.M."/>
            <person name="Beakes G.W."/>
            <person name="Boore J.L."/>
            <person name="Busam D."/>
            <person name="Dumas B."/>
            <person name="Ferriera S."/>
            <person name="Fuerstenberg S.I."/>
            <person name="Gachon C.M."/>
            <person name="Gaulin E."/>
            <person name="Govers F."/>
            <person name="Grenville-Briggs L."/>
            <person name="Horner N."/>
            <person name="Hostetler J."/>
            <person name="Jiang R.H."/>
            <person name="Johnson J."/>
            <person name="Krajaejun T."/>
            <person name="Lin H."/>
            <person name="Meijer H.J."/>
            <person name="Moore B."/>
            <person name="Morris P."/>
            <person name="Phuntmart V."/>
            <person name="Puiu D."/>
            <person name="Shetty J."/>
            <person name="Stajich J.E."/>
            <person name="Tripathy S."/>
            <person name="Wawra S."/>
            <person name="van West P."/>
            <person name="Whitty B.R."/>
            <person name="Coutinho P.M."/>
            <person name="Henrissat B."/>
            <person name="Martin F."/>
            <person name="Thomas P.D."/>
            <person name="Tyler B.M."/>
            <person name="De Vries R.P."/>
            <person name="Kamoun S."/>
            <person name="Yandell M."/>
            <person name="Tisserat N."/>
            <person name="Buell C.R."/>
        </authorList>
    </citation>
    <scope>NUCLEOTIDE SEQUENCE</scope>
    <source>
        <strain evidence="13">DAOM:BR144</strain>
    </source>
</reference>
<dbReference type="Gene3D" id="1.20.1520.10">
    <property type="entry name" value="ADP-ribosylation factor-like 2-binding protein, domain"/>
    <property type="match status" value="1"/>
</dbReference>
<protein>
    <recommendedName>
        <fullName evidence="4">Cilia- and flagella-associated protein 36</fullName>
    </recommendedName>
    <alternativeName>
        <fullName evidence="9">Coiled-coil domain-containing protein 104</fullName>
    </alternativeName>
</protein>
<dbReference type="InterPro" id="IPR042541">
    <property type="entry name" value="BART_sf"/>
</dbReference>
<dbReference type="AlphaFoldDB" id="K3WSI3"/>
<dbReference type="PANTHER" id="PTHR21532">
    <property type="entry name" value="PHOSPHODIESTERASE HL"/>
    <property type="match status" value="1"/>
</dbReference>
<evidence type="ECO:0000256" key="8">
    <source>
        <dbReference type="ARBA" id="ARBA00023273"/>
    </source>
</evidence>
<comment type="subcellular location">
    <subcellularLocation>
        <location evidence="1">Cell projection</location>
        <location evidence="1">Cilium</location>
    </subcellularLocation>
    <subcellularLocation>
        <location evidence="2">Cytoplasm</location>
    </subcellularLocation>
</comment>
<evidence type="ECO:0000256" key="2">
    <source>
        <dbReference type="ARBA" id="ARBA00004496"/>
    </source>
</evidence>
<evidence type="ECO:0000256" key="6">
    <source>
        <dbReference type="ARBA" id="ARBA00023054"/>
    </source>
</evidence>
<keyword evidence="8" id="KW-0966">Cell projection</keyword>
<evidence type="ECO:0000313" key="12">
    <source>
        <dbReference type="EnsemblProtists" id="PYU1_T007927"/>
    </source>
</evidence>
<dbReference type="OMA" id="MMKQTKE"/>
<dbReference type="EnsemblProtists" id="PYU1_T007927">
    <property type="protein sequence ID" value="PYU1_T007927"/>
    <property type="gene ID" value="PYU1_G007911"/>
</dbReference>
<proteinExistence type="inferred from homology"/>
<feature type="region of interest" description="Disordered" evidence="10">
    <location>
        <begin position="1"/>
        <end position="22"/>
    </location>
</feature>
<name>K3WSI3_GLOUD</name>
<keyword evidence="5" id="KW-0963">Cytoplasm</keyword>
<sequence>MPRDERKSADSDSDDEKKYDACSRKADAKDAFNGDHDDAKRKKDGSDLVGKVIAYFFDDEAFAATFEQFAEANCLAFDIESDEMKLEYTAIYNKFLALFESKLEDYIVSQGATVKQFYDLVREAYATNRESSIVLCSEILVATADFDVFVMMMKQTKESLLLAKH</sequence>
<comment type="similarity">
    <text evidence="3">Belongs to the CFAP36 family.</text>
</comment>
<evidence type="ECO:0000259" key="11">
    <source>
        <dbReference type="Pfam" id="PF11527"/>
    </source>
</evidence>
<dbReference type="GO" id="GO:0005930">
    <property type="term" value="C:axoneme"/>
    <property type="evidence" value="ECO:0007669"/>
    <property type="project" value="TreeGrafter"/>
</dbReference>
<organism evidence="12 13">
    <name type="scientific">Globisporangium ultimum (strain ATCC 200006 / CBS 805.95 / DAOM BR144)</name>
    <name type="common">Pythium ultimum</name>
    <dbReference type="NCBI Taxonomy" id="431595"/>
    <lineage>
        <taxon>Eukaryota</taxon>
        <taxon>Sar</taxon>
        <taxon>Stramenopiles</taxon>
        <taxon>Oomycota</taxon>
        <taxon>Peronosporomycetes</taxon>
        <taxon>Pythiales</taxon>
        <taxon>Pythiaceae</taxon>
        <taxon>Globisporangium</taxon>
    </lineage>
</organism>
<evidence type="ECO:0000256" key="3">
    <source>
        <dbReference type="ARBA" id="ARBA00007460"/>
    </source>
</evidence>
<accession>K3WSI3</accession>
<reference evidence="12" key="3">
    <citation type="submission" date="2015-02" db="UniProtKB">
        <authorList>
            <consortium name="EnsemblProtists"/>
        </authorList>
    </citation>
    <scope>IDENTIFICATION</scope>
    <source>
        <strain evidence="12">DAOM BR144</strain>
    </source>
</reference>
<dbReference type="eggNOG" id="ENOG502S28G">
    <property type="taxonomic scope" value="Eukaryota"/>
</dbReference>
<dbReference type="InterPro" id="IPR038888">
    <property type="entry name" value="CFAP36"/>
</dbReference>
<dbReference type="InParanoid" id="K3WSI3"/>
<evidence type="ECO:0000256" key="7">
    <source>
        <dbReference type="ARBA" id="ARBA00023069"/>
    </source>
</evidence>
<evidence type="ECO:0000256" key="9">
    <source>
        <dbReference type="ARBA" id="ARBA00031593"/>
    </source>
</evidence>
<dbReference type="EMBL" id="GL376617">
    <property type="status" value="NOT_ANNOTATED_CDS"/>
    <property type="molecule type" value="Genomic_DNA"/>
</dbReference>
<evidence type="ECO:0000256" key="4">
    <source>
        <dbReference type="ARBA" id="ARBA00021815"/>
    </source>
</evidence>
<evidence type="ECO:0000313" key="13">
    <source>
        <dbReference type="Proteomes" id="UP000019132"/>
    </source>
</evidence>
<keyword evidence="6" id="KW-0175">Coiled coil</keyword>
<dbReference type="Proteomes" id="UP000019132">
    <property type="component" value="Unassembled WGS sequence"/>
</dbReference>
<dbReference type="InterPro" id="IPR023379">
    <property type="entry name" value="BART_dom"/>
</dbReference>
<dbReference type="VEuPathDB" id="FungiDB:PYU1_G007911"/>
<dbReference type="Pfam" id="PF11527">
    <property type="entry name" value="ARL2_Bind_BART"/>
    <property type="match status" value="1"/>
</dbReference>
<evidence type="ECO:0000256" key="5">
    <source>
        <dbReference type="ARBA" id="ARBA00022490"/>
    </source>
</evidence>
<keyword evidence="7" id="KW-0969">Cilium</keyword>
<reference evidence="13" key="2">
    <citation type="submission" date="2010-04" db="EMBL/GenBank/DDBJ databases">
        <authorList>
            <person name="Buell R."/>
            <person name="Hamilton J."/>
            <person name="Hostetler J."/>
        </authorList>
    </citation>
    <scope>NUCLEOTIDE SEQUENCE [LARGE SCALE GENOMIC DNA]</scope>
    <source>
        <strain evidence="13">DAOM:BR144</strain>
    </source>
</reference>